<evidence type="ECO:0000256" key="3">
    <source>
        <dbReference type="ARBA" id="ARBA00022692"/>
    </source>
</evidence>
<reference evidence="9" key="1">
    <citation type="submission" date="2020-12" db="EMBL/GenBank/DDBJ databases">
        <title>Taurinivorans muris gen. nov., sp. nov., fundamental and realized metabolic niche of a ubiquitous sulfidogenic bacterium in the murine intestine.</title>
        <authorList>
            <person name="Ye H."/>
            <person name="Hanson B.T."/>
            <person name="Loy A."/>
        </authorList>
    </citation>
    <scope>NUCLEOTIDE SEQUENCE</scope>
    <source>
        <strain evidence="9">LT0009</strain>
    </source>
</reference>
<keyword evidence="9" id="KW-0645">Protease</keyword>
<evidence type="ECO:0000256" key="2">
    <source>
        <dbReference type="ARBA" id="ARBA00006971"/>
    </source>
</evidence>
<feature type="compositionally biased region" description="Low complexity" evidence="7">
    <location>
        <begin position="54"/>
        <end position="72"/>
    </location>
</feature>
<dbReference type="PANTHER" id="PTHR43327:SF2">
    <property type="entry name" value="MODULATOR OF FTSH PROTEASE HFLK"/>
    <property type="match status" value="1"/>
</dbReference>
<dbReference type="GO" id="GO:0006508">
    <property type="term" value="P:proteolysis"/>
    <property type="evidence" value="ECO:0007669"/>
    <property type="project" value="UniProtKB-KW"/>
</dbReference>
<evidence type="ECO:0000256" key="1">
    <source>
        <dbReference type="ARBA" id="ARBA00004167"/>
    </source>
</evidence>
<dbReference type="EMBL" id="CP065938">
    <property type="protein sequence ID" value="UWX05851.1"/>
    <property type="molecule type" value="Genomic_DNA"/>
</dbReference>
<evidence type="ECO:0000256" key="7">
    <source>
        <dbReference type="SAM" id="MobiDB-lite"/>
    </source>
</evidence>
<gene>
    <name evidence="9" type="primary">hflK</name>
    <name evidence="9" type="ORF">JBF11_00535</name>
</gene>
<dbReference type="Proteomes" id="UP001058120">
    <property type="component" value="Chromosome"/>
</dbReference>
<keyword evidence="3 6" id="KW-0812">Transmembrane</keyword>
<feature type="compositionally biased region" description="Basic and acidic residues" evidence="7">
    <location>
        <begin position="1"/>
        <end position="13"/>
    </location>
</feature>
<proteinExistence type="inferred from homology"/>
<dbReference type="InterPro" id="IPR050710">
    <property type="entry name" value="Band7/mec-2_domain"/>
</dbReference>
<evidence type="ECO:0000313" key="10">
    <source>
        <dbReference type="Proteomes" id="UP001058120"/>
    </source>
</evidence>
<dbReference type="SUPFAM" id="SSF117892">
    <property type="entry name" value="Band 7/SPFH domain"/>
    <property type="match status" value="1"/>
</dbReference>
<keyword evidence="10" id="KW-1185">Reference proteome</keyword>
<dbReference type="InterPro" id="IPR010201">
    <property type="entry name" value="HflK"/>
</dbReference>
<feature type="region of interest" description="Disordered" evidence="7">
    <location>
        <begin position="392"/>
        <end position="437"/>
    </location>
</feature>
<name>A0ABY5Y225_9BACT</name>
<evidence type="ECO:0000256" key="4">
    <source>
        <dbReference type="ARBA" id="ARBA00022989"/>
    </source>
</evidence>
<evidence type="ECO:0000256" key="6">
    <source>
        <dbReference type="RuleBase" id="RU364113"/>
    </source>
</evidence>
<accession>A0ABY5Y225</accession>
<protein>
    <recommendedName>
        <fullName evidence="6">Protein HflK</fullName>
    </recommendedName>
</protein>
<feature type="compositionally biased region" description="Basic and acidic residues" evidence="7">
    <location>
        <begin position="39"/>
        <end position="50"/>
    </location>
</feature>
<feature type="compositionally biased region" description="Low complexity" evidence="7">
    <location>
        <begin position="418"/>
        <end position="429"/>
    </location>
</feature>
<feature type="compositionally biased region" description="Acidic residues" evidence="7">
    <location>
        <begin position="29"/>
        <end position="38"/>
    </location>
</feature>
<dbReference type="SMART" id="SM00244">
    <property type="entry name" value="PHB"/>
    <property type="match status" value="1"/>
</dbReference>
<keyword evidence="9" id="KW-0378">Hydrolase</keyword>
<dbReference type="InterPro" id="IPR001107">
    <property type="entry name" value="Band_7"/>
</dbReference>
<keyword evidence="4 6" id="KW-1133">Transmembrane helix</keyword>
<comment type="function">
    <text evidence="6">HflC and HflK could encode or regulate a protease.</text>
</comment>
<evidence type="ECO:0000259" key="8">
    <source>
        <dbReference type="SMART" id="SM00244"/>
    </source>
</evidence>
<evidence type="ECO:0000256" key="5">
    <source>
        <dbReference type="ARBA" id="ARBA00023136"/>
    </source>
</evidence>
<dbReference type="Gene3D" id="3.30.479.30">
    <property type="entry name" value="Band 7 domain"/>
    <property type="match status" value="1"/>
</dbReference>
<feature type="domain" description="Band 7" evidence="8">
    <location>
        <begin position="104"/>
        <end position="288"/>
    </location>
</feature>
<sequence>MNWDWDKLQEKRKQQNTWDFGKKINNTPEPEEDFGFDAETEKKNFEEFFKKNKPNNNDNGNNGDNGNNNGNNHSRKQPNEFLKKAQLPGIKWVFILFVLVWLASGIFIVKPDEAGVILRFGAYTRTESAGLHYHLPYPIETVILPNVSRVRQAEVGFRSAQNADIFQQGRTQAIDDEGSMLTGDENIVNIQFNIQYNIKPDGAFDYLFNVTQPDAVVKKAAEAAMREVIGRTTLDSALTGGRVEIQNNVTELLQSILDRYQVGVQVVAVQMQDVQPPKDVQEAFKDVASAREDKQRLINIAEAYRQDILPKAQGTAAEIVNKAEAYKQTRIAHAEGETARFLAVLAEYEKAQDITKKRLLYESLEKMLSNPEMEKMVLPNEGTNQIMPLIPMGSGAPSSLEKALPNSLEEDLLSGNISQNSSQQTANSARPNARGTR</sequence>
<dbReference type="InterPro" id="IPR036013">
    <property type="entry name" value="Band_7/SPFH_dom_sf"/>
</dbReference>
<dbReference type="GO" id="GO:0008233">
    <property type="term" value="F:peptidase activity"/>
    <property type="evidence" value="ECO:0007669"/>
    <property type="project" value="UniProtKB-KW"/>
</dbReference>
<comment type="subcellular location">
    <subcellularLocation>
        <location evidence="1">Membrane</location>
        <topology evidence="1">Single-pass membrane protein</topology>
    </subcellularLocation>
</comment>
<dbReference type="CDD" id="cd03404">
    <property type="entry name" value="SPFH_HflK"/>
    <property type="match status" value="1"/>
</dbReference>
<organism evidence="9 10">
    <name type="scientific">Taurinivorans muris</name>
    <dbReference type="NCBI Taxonomy" id="2787751"/>
    <lineage>
        <taxon>Bacteria</taxon>
        <taxon>Pseudomonadati</taxon>
        <taxon>Thermodesulfobacteriota</taxon>
        <taxon>Desulfovibrionia</taxon>
        <taxon>Desulfovibrionales</taxon>
        <taxon>Desulfovibrionaceae</taxon>
        <taxon>Taurinivorans</taxon>
    </lineage>
</organism>
<dbReference type="PANTHER" id="PTHR43327">
    <property type="entry name" value="STOMATIN-LIKE PROTEIN 2, MITOCHONDRIAL"/>
    <property type="match status" value="1"/>
</dbReference>
<dbReference type="NCBIfam" id="TIGR01933">
    <property type="entry name" value="hflK"/>
    <property type="match status" value="1"/>
</dbReference>
<dbReference type="Pfam" id="PF01145">
    <property type="entry name" value="Band_7"/>
    <property type="match status" value="1"/>
</dbReference>
<comment type="similarity">
    <text evidence="2 6">Belongs to the band 7/mec-2 family. HflK subfamily.</text>
</comment>
<feature type="region of interest" description="Disordered" evidence="7">
    <location>
        <begin position="1"/>
        <end position="77"/>
    </location>
</feature>
<comment type="subunit">
    <text evidence="6">HflC and HflK may interact to form a multimeric complex.</text>
</comment>
<keyword evidence="5 6" id="KW-0472">Membrane</keyword>
<dbReference type="RefSeq" id="WP_334315442.1">
    <property type="nucleotide sequence ID" value="NZ_CP065938.1"/>
</dbReference>
<feature type="transmembrane region" description="Helical" evidence="6">
    <location>
        <begin position="92"/>
        <end position="109"/>
    </location>
</feature>
<evidence type="ECO:0000313" key="9">
    <source>
        <dbReference type="EMBL" id="UWX05851.1"/>
    </source>
</evidence>